<accession>A0A2A9DQZ8</accession>
<keyword evidence="1" id="KW-0472">Membrane</keyword>
<dbReference type="OrthoDB" id="4772660at2"/>
<keyword evidence="3" id="KW-1185">Reference proteome</keyword>
<evidence type="ECO:0000256" key="1">
    <source>
        <dbReference type="SAM" id="Phobius"/>
    </source>
</evidence>
<evidence type="ECO:0000313" key="2">
    <source>
        <dbReference type="EMBL" id="PFG29014.1"/>
    </source>
</evidence>
<feature type="transmembrane region" description="Helical" evidence="1">
    <location>
        <begin position="20"/>
        <end position="40"/>
    </location>
</feature>
<dbReference type="RefSeq" id="WP_048380664.1">
    <property type="nucleotide sequence ID" value="NZ_LDYE01000007.1"/>
</dbReference>
<dbReference type="InterPro" id="IPR025339">
    <property type="entry name" value="DUF4245"/>
</dbReference>
<name>A0A2A9DQZ8_9CORY</name>
<protein>
    <submittedName>
        <fullName evidence="2">Uncharacterized protein DUF4245</fullName>
    </submittedName>
</protein>
<evidence type="ECO:0000313" key="3">
    <source>
        <dbReference type="Proteomes" id="UP000221653"/>
    </source>
</evidence>
<gene>
    <name evidence="2" type="ORF">ATK06_2146</name>
</gene>
<sequence length="194" mass="20985">MEYCCLVAEKPRLFQNSRDMILSLGVIVLLMVGSVAFTGMCSFEPGRPENGPVREVDAATFLSMEARSADFPVVNPDVPEGWVANSARRSTVDSRPAPVVGYVTDNGGFLQLTQTGVSAEDTATGIDSAFRERTDSVDIDGHVAQVYTSEDPQVRDVWVVDTGDVRLAVSGAAEREEFVELFQAALRAEPLPRG</sequence>
<keyword evidence="1" id="KW-0812">Transmembrane</keyword>
<dbReference type="AlphaFoldDB" id="A0A2A9DQZ8"/>
<dbReference type="STRING" id="1724.GCA_001044175_01990"/>
<dbReference type="EMBL" id="PDJF01000001">
    <property type="protein sequence ID" value="PFG29014.1"/>
    <property type="molecule type" value="Genomic_DNA"/>
</dbReference>
<dbReference type="Proteomes" id="UP000221653">
    <property type="component" value="Unassembled WGS sequence"/>
</dbReference>
<comment type="caution">
    <text evidence="2">The sequence shown here is derived from an EMBL/GenBank/DDBJ whole genome shotgun (WGS) entry which is preliminary data.</text>
</comment>
<proteinExistence type="predicted"/>
<keyword evidence="1" id="KW-1133">Transmembrane helix</keyword>
<reference evidence="2 3" key="1">
    <citation type="submission" date="2017-10" db="EMBL/GenBank/DDBJ databases">
        <title>Sequencing the genomes of 1000 actinobacteria strains.</title>
        <authorList>
            <person name="Klenk H.-P."/>
        </authorList>
    </citation>
    <scope>NUCLEOTIDE SEQUENCE [LARGE SCALE GENOMIC DNA]</scope>
    <source>
        <strain evidence="2 3">DSM 20688</strain>
    </source>
</reference>
<dbReference type="Pfam" id="PF14030">
    <property type="entry name" value="DUF4245"/>
    <property type="match status" value="1"/>
</dbReference>
<organism evidence="2 3">
    <name type="scientific">Corynebacterium renale</name>
    <dbReference type="NCBI Taxonomy" id="1724"/>
    <lineage>
        <taxon>Bacteria</taxon>
        <taxon>Bacillati</taxon>
        <taxon>Actinomycetota</taxon>
        <taxon>Actinomycetes</taxon>
        <taxon>Mycobacteriales</taxon>
        <taxon>Corynebacteriaceae</taxon>
        <taxon>Corynebacterium</taxon>
    </lineage>
</organism>